<proteinExistence type="inferred from homology"/>
<dbReference type="InterPro" id="IPR015424">
    <property type="entry name" value="PyrdxlP-dep_Trfase"/>
</dbReference>
<dbReference type="GO" id="GO:0005829">
    <property type="term" value="C:cytosol"/>
    <property type="evidence" value="ECO:0000318"/>
    <property type="project" value="GO_Central"/>
</dbReference>
<dbReference type="Gene3D" id="3.40.640.10">
    <property type="entry name" value="Type I PLP-dependent aspartate aminotransferase-like (Major domain)"/>
    <property type="match status" value="1"/>
</dbReference>
<comment type="cofactor">
    <cofactor evidence="1">
        <name>pyridoxal 5'-phosphate</name>
        <dbReference type="ChEBI" id="CHEBI:597326"/>
    </cofactor>
</comment>
<evidence type="ECO:0000259" key="5">
    <source>
        <dbReference type="Pfam" id="PF01212"/>
    </source>
</evidence>
<keyword evidence="4" id="KW-0456">Lyase</keyword>
<organism evidence="6 7">
    <name type="scientific">Anolis carolinensis</name>
    <name type="common">Green anole</name>
    <name type="synonym">American chameleon</name>
    <dbReference type="NCBI Taxonomy" id="28377"/>
    <lineage>
        <taxon>Eukaryota</taxon>
        <taxon>Metazoa</taxon>
        <taxon>Chordata</taxon>
        <taxon>Craniata</taxon>
        <taxon>Vertebrata</taxon>
        <taxon>Euteleostomi</taxon>
        <taxon>Lepidosauria</taxon>
        <taxon>Squamata</taxon>
        <taxon>Bifurcata</taxon>
        <taxon>Unidentata</taxon>
        <taxon>Episquamata</taxon>
        <taxon>Toxicofera</taxon>
        <taxon>Iguania</taxon>
        <taxon>Dactyloidae</taxon>
        <taxon>Anolis</taxon>
    </lineage>
</organism>
<dbReference type="GO" id="GO:0006545">
    <property type="term" value="P:glycine biosynthetic process"/>
    <property type="evidence" value="ECO:0000318"/>
    <property type="project" value="GO_Central"/>
</dbReference>
<evidence type="ECO:0000256" key="1">
    <source>
        <dbReference type="ARBA" id="ARBA00001933"/>
    </source>
</evidence>
<reference evidence="6 7" key="1">
    <citation type="submission" date="2009-12" db="EMBL/GenBank/DDBJ databases">
        <title>The Genome Sequence of Anolis carolinensis (Green Anole Lizard).</title>
        <authorList>
            <consortium name="The Genome Sequencing Platform"/>
            <person name="Di Palma F."/>
            <person name="Alfoldi J."/>
            <person name="Heiman D."/>
            <person name="Young S."/>
            <person name="Grabherr M."/>
            <person name="Johnson J."/>
            <person name="Lander E.S."/>
            <person name="Lindblad-Toh K."/>
        </authorList>
    </citation>
    <scope>NUCLEOTIDE SEQUENCE [LARGE SCALE GENOMIC DNA]</scope>
    <source>
        <strain evidence="6 7">JBL SC #1</strain>
    </source>
</reference>
<evidence type="ECO:0000256" key="4">
    <source>
        <dbReference type="ARBA" id="ARBA00023239"/>
    </source>
</evidence>
<dbReference type="FunFam" id="3.40.640.10:FF:000030">
    <property type="entry name" value="Low-specificity L-threonine aldolase"/>
    <property type="match status" value="1"/>
</dbReference>
<dbReference type="SUPFAM" id="SSF53383">
    <property type="entry name" value="PLP-dependent transferases"/>
    <property type="match status" value="1"/>
</dbReference>
<evidence type="ECO:0000256" key="3">
    <source>
        <dbReference type="ARBA" id="ARBA00022898"/>
    </source>
</evidence>
<dbReference type="GO" id="GO:0008732">
    <property type="term" value="F:L-allo-threonine aldolase activity"/>
    <property type="evidence" value="ECO:0000318"/>
    <property type="project" value="GO_Central"/>
</dbReference>
<dbReference type="GeneTree" id="ENSGT00390000014681"/>
<dbReference type="InParanoid" id="G1KSY6"/>
<dbReference type="Gene3D" id="3.90.1150.10">
    <property type="entry name" value="Aspartate Aminotransferase, domain 1"/>
    <property type="match status" value="1"/>
</dbReference>
<dbReference type="Proteomes" id="UP000001646">
    <property type="component" value="Chromosome 2"/>
</dbReference>
<dbReference type="Ensembl" id="ENSACAT00000016752.3">
    <property type="protein sequence ID" value="ENSACAP00000016427.3"/>
    <property type="gene ID" value="ENSACAG00000016705.3"/>
</dbReference>
<evidence type="ECO:0000313" key="7">
    <source>
        <dbReference type="Proteomes" id="UP000001646"/>
    </source>
</evidence>
<name>G1KSY6_ANOCA</name>
<dbReference type="Bgee" id="ENSACAG00000016705">
    <property type="expression patterns" value="Expressed in kidney and 12 other cell types or tissues"/>
</dbReference>
<sequence>MGPLVASAPWRRRCGASALRCRPCCPEEPEVVRSASSHAAGLVSCAGSGGQPLFGAPGKSSPTRPSLPRRRCSHRVVDLRSDTPWLRRKVGQDDYGEDPTVNELQRVVAELLGMEEALFVPTTTMANLIAVMCHCHRRGAQVLLGKKSHIHVFEQGGVSQVAGVHSQLLQELPNGTFCLDEVERKIQESHRSKYYPCPELICLENTHCSAGGRILPLTYLQELSQLAQRYGLRIHMDGARLLNAAVALGVPATQISQHCDSISFCLSKGAGAPVGSLLVGSKDFISEAWRVRKLLGGGMCQAGVLAAAGLVALSHVEETLQRDHSNARCFAQGVCDLGSPLCSINPATVETNIVMVTLLTPRLTPDRLCELMEAVSAEEIAVTGHAISVQLFPWGEHCFRAVWHCDISPHDTQLALNKLHFVLDNCGQ</sequence>
<dbReference type="Pfam" id="PF01212">
    <property type="entry name" value="Beta_elim_lyase"/>
    <property type="match status" value="1"/>
</dbReference>
<dbReference type="eggNOG" id="KOG1368">
    <property type="taxonomic scope" value="Eukaryota"/>
</dbReference>
<dbReference type="NCBIfam" id="NF041359">
    <property type="entry name" value="GntG_guanitoxin"/>
    <property type="match status" value="1"/>
</dbReference>
<dbReference type="GO" id="GO:0006567">
    <property type="term" value="P:L-threonine catabolic process"/>
    <property type="evidence" value="ECO:0000318"/>
    <property type="project" value="GO_Central"/>
</dbReference>
<dbReference type="AlphaFoldDB" id="G1KSY6"/>
<dbReference type="InterPro" id="IPR001597">
    <property type="entry name" value="ArAA_b-elim_lyase/Thr_aldolase"/>
</dbReference>
<dbReference type="PANTHER" id="PTHR48097">
    <property type="entry name" value="L-THREONINE ALDOLASE-RELATED"/>
    <property type="match status" value="1"/>
</dbReference>
<keyword evidence="7" id="KW-1185">Reference proteome</keyword>
<protein>
    <recommendedName>
        <fullName evidence="5">Aromatic amino acid beta-eliminating lyase/threonine aldolase domain-containing protein</fullName>
    </recommendedName>
</protein>
<gene>
    <name evidence="6" type="primary">LOC100564571</name>
</gene>
<dbReference type="InterPro" id="IPR023603">
    <property type="entry name" value="Low_specificity_L-TA-like"/>
</dbReference>
<accession>G1KSY6</accession>
<dbReference type="FunFam" id="3.90.1150.10:FF:000041">
    <property type="entry name" value="Low-specificity L-threonine aldolase"/>
    <property type="match status" value="1"/>
</dbReference>
<dbReference type="PANTHER" id="PTHR48097:SF9">
    <property type="entry name" value="L-THREONINE ALDOLASE"/>
    <property type="match status" value="1"/>
</dbReference>
<dbReference type="HOGENOM" id="CLU_029381_0_1_1"/>
<dbReference type="InterPro" id="IPR015422">
    <property type="entry name" value="PyrdxlP-dep_Trfase_small"/>
</dbReference>
<reference evidence="6" key="3">
    <citation type="submission" date="2025-09" db="UniProtKB">
        <authorList>
            <consortium name="Ensembl"/>
        </authorList>
    </citation>
    <scope>IDENTIFICATION</scope>
</reference>
<dbReference type="STRING" id="28377.ENSACAP00000016427"/>
<keyword evidence="3" id="KW-0663">Pyridoxal phosphate</keyword>
<comment type="similarity">
    <text evidence="2">Belongs to the threonine aldolase family.</text>
</comment>
<reference evidence="6" key="2">
    <citation type="submission" date="2025-08" db="UniProtKB">
        <authorList>
            <consortium name="Ensembl"/>
        </authorList>
    </citation>
    <scope>IDENTIFICATION</scope>
</reference>
<evidence type="ECO:0000313" key="6">
    <source>
        <dbReference type="Ensembl" id="ENSACAP00000016427.3"/>
    </source>
</evidence>
<evidence type="ECO:0000256" key="2">
    <source>
        <dbReference type="ARBA" id="ARBA00006966"/>
    </source>
</evidence>
<dbReference type="InterPro" id="IPR015421">
    <property type="entry name" value="PyrdxlP-dep_Trfase_major"/>
</dbReference>
<feature type="domain" description="Aromatic amino acid beta-eliminating lyase/threonine aldolase" evidence="5">
    <location>
        <begin position="89"/>
        <end position="357"/>
    </location>
</feature>